<comment type="caution">
    <text evidence="2">The sequence shown here is derived from an EMBL/GenBank/DDBJ whole genome shotgun (WGS) entry which is preliminary data.</text>
</comment>
<accession>A0ABN0PX61</accession>
<organism evidence="2 3">
    <name type="scientific">Acinetobacter lwoffii NCTC 5866 = CIP 64.10 = NIPH 512</name>
    <dbReference type="NCBI Taxonomy" id="981327"/>
    <lineage>
        <taxon>Bacteria</taxon>
        <taxon>Pseudomonadati</taxon>
        <taxon>Pseudomonadota</taxon>
        <taxon>Gammaproteobacteria</taxon>
        <taxon>Moraxellales</taxon>
        <taxon>Moraxellaceae</taxon>
        <taxon>Acinetobacter</taxon>
    </lineage>
</organism>
<feature type="domain" description="TniQ" evidence="1">
    <location>
        <begin position="9"/>
        <end position="138"/>
    </location>
</feature>
<reference evidence="2 3" key="1">
    <citation type="submission" date="2013-10" db="EMBL/GenBank/DDBJ databases">
        <title>The Genome Sequence of Acinetobacter lwoffii NIPH 512.</title>
        <authorList>
            <consortium name="The Broad Institute Genomics Platform"/>
            <consortium name="The Broad Institute Genome Sequencing Center for Infectious Disease"/>
            <person name="Cerqueira G."/>
            <person name="Feldgarden M."/>
            <person name="Courvalin P."/>
            <person name="Grillot-Courvalin C."/>
            <person name="Clermont D."/>
            <person name="Rocha E."/>
            <person name="Yoon E.-J."/>
            <person name="Nemec A."/>
            <person name="Young S.K."/>
            <person name="Zeng Q."/>
            <person name="Gargeya S."/>
            <person name="Fitzgerald M."/>
            <person name="Abouelleil A."/>
            <person name="Alvarado L."/>
            <person name="Berlin A.M."/>
            <person name="Chapman S.B."/>
            <person name="Gainer-Dewar J."/>
            <person name="Goldberg J."/>
            <person name="Gnerre S."/>
            <person name="Griggs A."/>
            <person name="Gujja S."/>
            <person name="Hansen M."/>
            <person name="Howarth C."/>
            <person name="Imamovic A."/>
            <person name="Ireland A."/>
            <person name="Larimer J."/>
            <person name="McCowan C."/>
            <person name="Murphy C."/>
            <person name="Pearson M."/>
            <person name="Poon T.W."/>
            <person name="Priest M."/>
            <person name="Roberts A."/>
            <person name="Saif S."/>
            <person name="Shea T."/>
            <person name="Sykes S."/>
            <person name="Wortman J."/>
            <person name="Nusbaum C."/>
            <person name="Birren B."/>
        </authorList>
    </citation>
    <scope>NUCLEOTIDE SEQUENCE [LARGE SCALE GENOMIC DNA]</scope>
    <source>
        <strain evidence="2 3">NIPH 512</strain>
    </source>
</reference>
<evidence type="ECO:0000259" key="1">
    <source>
        <dbReference type="Pfam" id="PF06527"/>
    </source>
</evidence>
<name>A0ABN0PX61_ACILW</name>
<dbReference type="RefSeq" id="WP_004645895.1">
    <property type="nucleotide sequence ID" value="NZ_KI530561.1"/>
</dbReference>
<evidence type="ECO:0000313" key="3">
    <source>
        <dbReference type="Proteomes" id="UP000018465"/>
    </source>
</evidence>
<proteinExistence type="predicted"/>
<keyword evidence="3" id="KW-1185">Reference proteome</keyword>
<evidence type="ECO:0000313" key="2">
    <source>
        <dbReference type="EMBL" id="ESJ95136.1"/>
    </source>
</evidence>
<dbReference type="InterPro" id="IPR009492">
    <property type="entry name" value="TniQ"/>
</dbReference>
<gene>
    <name evidence="2" type="ORF">P800_01865</name>
</gene>
<dbReference type="Pfam" id="PF06527">
    <property type="entry name" value="TniQ"/>
    <property type="match status" value="1"/>
</dbReference>
<dbReference type="EMBL" id="AYHO01000003">
    <property type="protein sequence ID" value="ESJ95136.1"/>
    <property type="molecule type" value="Genomic_DNA"/>
</dbReference>
<dbReference type="Proteomes" id="UP000018465">
    <property type="component" value="Unassembled WGS sequence"/>
</dbReference>
<protein>
    <recommendedName>
        <fullName evidence="1">TniQ domain-containing protein</fullName>
    </recommendedName>
</protein>
<sequence>MKKLSLSHTPIPFPDEFLASFLLRASYINGYESPEQMLNSAGIPIYKKSYDPLFTNEDKFKQVIERLELSDDLLNLVIKKTPPTFQNFFWTKTQVIHRKLLDIGLNKFCSSCLEDKGYWKKNWLLTPLTVCLDHHIDLIEKCPECDNPLETSRKSLFECPTCTFDLRKSQKQQSTLEDIQINTWFLDRFPGTNETFNEIFFDIWTALSKYFSNLEILKSQSYILNLCHEYFHNEDKFISTLINMIKNNLNYAHPRIQLLPFLGNKSRFKPILNKILSYFRDYNFPSSKCIRRKFNKKEATHILGVSFAAFHKRLKAGILYHDQLSVSDRTNFPASILEEWLINEKKNINGTYTYHRPPPQNDESNDYFTIPEIMEILNINNRNARLFLKIPDIPTTKKYLNHYTQYCLSKEFVNSFHKKYIFLSPLAEYLDVSHLTLRAKLASLNIEPIYINKLYPAYYARKDIKHLDKSMIENIVTYKNNSGRKKAGIVDKRKNDAYISLSEAAKLLGISPSQTAQLIQHKWLNVENLEIRPYRIPRRSIDNLIQQKNDPTYVDIEVVLNALDCSYDQLEKNWIMTGHLKLRHIGYWRSFSKTEFDKAMKIHQEYFTASEANDYLGMHRTHMTNLVTQGLIKPKFHGNKFYSVRLFLREDVDKLLEAGYGYKSNQKKS</sequence>